<gene>
    <name evidence="3" type="ordered locus">ECL_04921</name>
</gene>
<dbReference type="Gene3D" id="1.10.1740.240">
    <property type="match status" value="1"/>
</dbReference>
<reference evidence="3 4" key="1">
    <citation type="journal article" date="2010" name="J. Bacteriol.">
        <title>Complete genome sequence of Enterobacter cloacae subsp. cloacae type strain ATCC 13047.</title>
        <authorList>
            <person name="Ren Y."/>
            <person name="Ren Y."/>
            <person name="Zhou Z."/>
            <person name="Guo X."/>
            <person name="Li Y."/>
            <person name="Feng L."/>
            <person name="Wang L."/>
        </authorList>
    </citation>
    <scope>NUCLEOTIDE SEQUENCE [LARGE SCALE GENOMIC DNA]</scope>
    <source>
        <strain evidence="4">ATCC 13047 / DSM 30054 / NBRC 13535 / NCTC 10005 / WDCM 00083 / NCDC 279-56</strain>
    </source>
</reference>
<dbReference type="GO" id="GO:0016998">
    <property type="term" value="P:cell wall macromolecule catabolic process"/>
    <property type="evidence" value="ECO:0007669"/>
    <property type="project" value="InterPro"/>
</dbReference>
<dbReference type="STRING" id="716541.ECL_04921"/>
<keyword evidence="1" id="KW-1035">Host cytoplasm</keyword>
<dbReference type="OrthoDB" id="8141296at2"/>
<comment type="catalytic activity">
    <reaction evidence="2">
        <text>Hydrolysis of (1-&gt;4)-beta-linkages between N-acetylmuramic acid and N-acetyl-D-glucosamine residues in a peptidoglycan and between N-acetyl-D-glucosamine residues in chitodextrins.</text>
        <dbReference type="EC" id="3.2.1.17"/>
    </reaction>
</comment>
<dbReference type="Pfam" id="PF00959">
    <property type="entry name" value="Phage_lysozyme"/>
    <property type="match status" value="1"/>
</dbReference>
<dbReference type="EC" id="3.2.1.17" evidence="2"/>
<comment type="similarity">
    <text evidence="2">Belongs to the glycosyl hydrolase 24 family.</text>
</comment>
<dbReference type="GO" id="GO:0031640">
    <property type="term" value="P:killing of cells of another organism"/>
    <property type="evidence" value="ECO:0007669"/>
    <property type="project" value="UniProtKB-KW"/>
</dbReference>
<dbReference type="Proteomes" id="UP000002363">
    <property type="component" value="Chromosome"/>
</dbReference>
<evidence type="ECO:0000256" key="1">
    <source>
        <dbReference type="ARBA" id="ARBA00023200"/>
    </source>
</evidence>
<sequence length="108" mass="12198">MLKLSSAAVELIKKQQGLSLEKYRDEHGTEVIGYGHVIQQWEKFHGLITVAEAERLLDNDIQIYETLIQENIAQPLTQHQHDALVLLMFSFSDTPCPINAIAQAVSRV</sequence>
<accession>A0A0H3CUV2</accession>
<dbReference type="PANTHER" id="PTHR38107">
    <property type="match status" value="1"/>
</dbReference>
<keyword evidence="2" id="KW-0081">Bacteriolytic enzyme</keyword>
<dbReference type="InterPro" id="IPR023346">
    <property type="entry name" value="Lysozyme-like_dom_sf"/>
</dbReference>
<dbReference type="RefSeq" id="WP_013099202.1">
    <property type="nucleotide sequence ID" value="NC_014121.1"/>
</dbReference>
<evidence type="ECO:0000313" key="3">
    <source>
        <dbReference type="EMBL" id="ADF64445.1"/>
    </source>
</evidence>
<dbReference type="CDD" id="cd00737">
    <property type="entry name" value="lyz_endolysin_autolysin"/>
    <property type="match status" value="1"/>
</dbReference>
<evidence type="ECO:0000313" key="4">
    <source>
        <dbReference type="Proteomes" id="UP000002363"/>
    </source>
</evidence>
<dbReference type="PANTHER" id="PTHR38107:SF3">
    <property type="entry name" value="LYSOZYME RRRD-RELATED"/>
    <property type="match status" value="1"/>
</dbReference>
<dbReference type="GO" id="GO:0003796">
    <property type="term" value="F:lysozyme activity"/>
    <property type="evidence" value="ECO:0007669"/>
    <property type="project" value="UniProtKB-EC"/>
</dbReference>
<dbReference type="InterPro" id="IPR002196">
    <property type="entry name" value="Glyco_hydro_24"/>
</dbReference>
<dbReference type="HOGENOM" id="CLU_091641_7_0_6"/>
<organism evidence="3 4">
    <name type="scientific">Enterobacter cloacae subsp. cloacae (strain ATCC 13047 / DSM 30054 / NBRC 13535 / NCTC 10005 / WDCM 00083 / NCDC 279-56)</name>
    <dbReference type="NCBI Taxonomy" id="716541"/>
    <lineage>
        <taxon>Bacteria</taxon>
        <taxon>Pseudomonadati</taxon>
        <taxon>Pseudomonadota</taxon>
        <taxon>Gammaproteobacteria</taxon>
        <taxon>Enterobacterales</taxon>
        <taxon>Enterobacteriaceae</taxon>
        <taxon>Enterobacter</taxon>
        <taxon>Enterobacter cloacae complex</taxon>
    </lineage>
</organism>
<dbReference type="InterPro" id="IPR051018">
    <property type="entry name" value="Bacteriophage_GH24"/>
</dbReference>
<proteinExistence type="inferred from homology"/>
<dbReference type="GO" id="GO:0009253">
    <property type="term" value="P:peptidoglycan catabolic process"/>
    <property type="evidence" value="ECO:0007669"/>
    <property type="project" value="InterPro"/>
</dbReference>
<keyword evidence="2" id="KW-0929">Antimicrobial</keyword>
<keyword evidence="4" id="KW-1185">Reference proteome</keyword>
<keyword evidence="2" id="KW-0378">Hydrolase</keyword>
<dbReference type="InterPro" id="IPR033907">
    <property type="entry name" value="Endolysin_autolysin"/>
</dbReference>
<evidence type="ECO:0000256" key="2">
    <source>
        <dbReference type="RuleBase" id="RU003788"/>
    </source>
</evidence>
<dbReference type="GO" id="GO:0042742">
    <property type="term" value="P:defense response to bacterium"/>
    <property type="evidence" value="ECO:0007669"/>
    <property type="project" value="UniProtKB-KW"/>
</dbReference>
<dbReference type="SUPFAM" id="SSF53955">
    <property type="entry name" value="Lysozyme-like"/>
    <property type="match status" value="1"/>
</dbReference>
<protein>
    <recommendedName>
        <fullName evidence="2">Lysozyme</fullName>
        <ecNumber evidence="2">3.2.1.17</ecNumber>
    </recommendedName>
</protein>
<dbReference type="PATRIC" id="fig|716541.4.peg.5059"/>
<dbReference type="EMBL" id="CP001918">
    <property type="protein sequence ID" value="ADF64445.1"/>
    <property type="molecule type" value="Genomic_DNA"/>
</dbReference>
<dbReference type="AlphaFoldDB" id="A0A0H3CUV2"/>
<dbReference type="eggNOG" id="COG3772">
    <property type="taxonomic scope" value="Bacteria"/>
</dbReference>
<dbReference type="KEGG" id="enc:ECL_04921"/>
<keyword evidence="2" id="KW-0326">Glycosidase</keyword>
<name>A0A0H3CUV2_ENTCC</name>
<dbReference type="EnsemblBacteria" id="ADF64445">
    <property type="protein sequence ID" value="ADF64445"/>
    <property type="gene ID" value="ECL_04921"/>
</dbReference>